<feature type="coiled-coil region" evidence="1">
    <location>
        <begin position="23"/>
        <end position="50"/>
    </location>
</feature>
<name>A0ABQ1V8Z9_9BACT</name>
<evidence type="ECO:0000256" key="1">
    <source>
        <dbReference type="SAM" id="Coils"/>
    </source>
</evidence>
<organism evidence="2 3">
    <name type="scientific">Echinicola rosea</name>
    <dbReference type="NCBI Taxonomy" id="1807691"/>
    <lineage>
        <taxon>Bacteria</taxon>
        <taxon>Pseudomonadati</taxon>
        <taxon>Bacteroidota</taxon>
        <taxon>Cytophagia</taxon>
        <taxon>Cytophagales</taxon>
        <taxon>Cyclobacteriaceae</taxon>
        <taxon>Echinicola</taxon>
    </lineage>
</organism>
<sequence>MDLEKLDKDLTAIVEKRIELSKLTYADEDYDDIEEEMHDLEDDFNEEYGDELEGELAKIYDKLDSDTDILLPSAYLANKYTPMLPDAKGVVSYEVKGKEGVPIESEQFDGQDVRIIIIPNPTRFVMQINGVPMKDLWRSR</sequence>
<evidence type="ECO:0000313" key="2">
    <source>
        <dbReference type="EMBL" id="GGF44980.1"/>
    </source>
</evidence>
<reference evidence="3" key="1">
    <citation type="journal article" date="2019" name="Int. J. Syst. Evol. Microbiol.">
        <title>The Global Catalogue of Microorganisms (GCM) 10K type strain sequencing project: providing services to taxonomists for standard genome sequencing and annotation.</title>
        <authorList>
            <consortium name="The Broad Institute Genomics Platform"/>
            <consortium name="The Broad Institute Genome Sequencing Center for Infectious Disease"/>
            <person name="Wu L."/>
            <person name="Ma J."/>
        </authorList>
    </citation>
    <scope>NUCLEOTIDE SEQUENCE [LARGE SCALE GENOMIC DNA]</scope>
    <source>
        <strain evidence="3">CGMCC 1.15407</strain>
    </source>
</reference>
<dbReference type="RefSeq" id="WP_137403272.1">
    <property type="nucleotide sequence ID" value="NZ_BMIU01000022.1"/>
</dbReference>
<keyword evidence="1" id="KW-0175">Coiled coil</keyword>
<proteinExistence type="predicted"/>
<comment type="caution">
    <text evidence="2">The sequence shown here is derived from an EMBL/GenBank/DDBJ whole genome shotgun (WGS) entry which is preliminary data.</text>
</comment>
<gene>
    <name evidence="2" type="ORF">GCM10011339_36800</name>
</gene>
<keyword evidence="3" id="KW-1185">Reference proteome</keyword>
<dbReference type="EMBL" id="BMIU01000022">
    <property type="protein sequence ID" value="GGF44980.1"/>
    <property type="molecule type" value="Genomic_DNA"/>
</dbReference>
<protein>
    <submittedName>
        <fullName evidence="2">Uncharacterized protein</fullName>
    </submittedName>
</protein>
<evidence type="ECO:0000313" key="3">
    <source>
        <dbReference type="Proteomes" id="UP000647339"/>
    </source>
</evidence>
<dbReference type="Proteomes" id="UP000647339">
    <property type="component" value="Unassembled WGS sequence"/>
</dbReference>
<accession>A0ABQ1V8Z9</accession>